<dbReference type="AlphaFoldDB" id="A0A348HBE0"/>
<accession>A0A348HBE0</accession>
<reference evidence="1 2" key="1">
    <citation type="submission" date="2018-09" db="EMBL/GenBank/DDBJ databases">
        <title>Zymobacter palmae IAM14233 (=T109) whole genome analysis.</title>
        <authorList>
            <person name="Yanase H."/>
        </authorList>
    </citation>
    <scope>NUCLEOTIDE SEQUENCE [LARGE SCALE GENOMIC DNA]</scope>
    <source>
        <strain evidence="1 2">IAM14233</strain>
    </source>
</reference>
<gene>
    <name evidence="1" type="ORF">ZBT109_0143</name>
</gene>
<dbReference type="GO" id="GO:0006974">
    <property type="term" value="P:DNA damage response"/>
    <property type="evidence" value="ECO:0007669"/>
    <property type="project" value="TreeGrafter"/>
</dbReference>
<dbReference type="RefSeq" id="WP_051523646.1">
    <property type="nucleotide sequence ID" value="NZ_AP018933.1"/>
</dbReference>
<proteinExistence type="predicted"/>
<dbReference type="KEGG" id="zpl:ZBT109_0143"/>
<evidence type="ECO:0000313" key="2">
    <source>
        <dbReference type="Proteomes" id="UP000267342"/>
    </source>
</evidence>
<evidence type="ECO:0000313" key="1">
    <source>
        <dbReference type="EMBL" id="BBG28942.1"/>
    </source>
</evidence>
<dbReference type="PANTHER" id="PTHR38785">
    <property type="entry name" value="HOMOLOG OF VIRK"/>
    <property type="match status" value="1"/>
</dbReference>
<organism evidence="1 2">
    <name type="scientific">Zymobacter palmae</name>
    <dbReference type="NCBI Taxonomy" id="33074"/>
    <lineage>
        <taxon>Bacteria</taxon>
        <taxon>Pseudomonadati</taxon>
        <taxon>Pseudomonadota</taxon>
        <taxon>Gammaproteobacteria</taxon>
        <taxon>Oceanospirillales</taxon>
        <taxon>Halomonadaceae</taxon>
        <taxon>Zymobacter group</taxon>
        <taxon>Zymobacter</taxon>
    </lineage>
</organism>
<dbReference type="PANTHER" id="PTHR38785:SF1">
    <property type="entry name" value="HOMOLOG OF VIRK"/>
    <property type="match status" value="1"/>
</dbReference>
<dbReference type="STRING" id="1123510.GCA_000620025_00232"/>
<sequence>MSSFKQWKHRLKCAFLSARIGQPQQNWLRALADNPQFGTLAAGDEQFSYRHFKAYLNRHLTAAQKLSIVHHTAQRLCDVLSKDRFETIFTGKGLLLATLPFKDGEGEARVVMRRATFPREGEIGLFMETDEEGVIYQLNFSLAPPATLLIGGLQGPRPEQGDIIKRYNKALHGLRPQNVMVSAMYACALVFEADCVKGITETAHPRRKRLKSSYDRFWAENGGEEIKGGWFQLPPAEPERDIQQVKSQRRAAFKRREALREDMARQIVTALGYPERMPAPEMEEAATEAAV</sequence>
<keyword evidence="2" id="KW-1185">Reference proteome</keyword>
<name>A0A348HBE0_9GAMM</name>
<dbReference type="InterPro" id="IPR007488">
    <property type="entry name" value="DUF535"/>
</dbReference>
<dbReference type="Pfam" id="PF04393">
    <property type="entry name" value="DUF535"/>
    <property type="match status" value="1"/>
</dbReference>
<dbReference type="EMBL" id="AP018933">
    <property type="protein sequence ID" value="BBG28942.1"/>
    <property type="molecule type" value="Genomic_DNA"/>
</dbReference>
<protein>
    <submittedName>
        <fullName evidence="1">Uncharacterized protein conserved in bacteria</fullName>
    </submittedName>
</protein>
<dbReference type="OrthoDB" id="6835762at2"/>
<dbReference type="Proteomes" id="UP000267342">
    <property type="component" value="Chromosome"/>
</dbReference>